<sequence>MCYMIEFVLGESDLVDVRFAVSPLNELTLSLRVLKDPAKYPLHLPFARRVRDVDTEVLLALSNDRGWTPDFLSPRPLTPFTKIEDEFAALRGVSTRTMRRDLRAVLGEVPAVLRDRNRVLDALETYWEVVFSGHWDRMRTVLEADIAHRGREMAQHGLAAMLSGISDRITFVSPVVRVHIAGVEPRRVEAGGQGLTLVPSVFARRTAVPVDPAAPPLLIYAARGLGTVWETGRAHGPAALAGVLGQVRADLLAGLGEPRSSTDIARRTGVTTSAVNQHLRALRDAGLVASQRHGRSVVYARTELGEALVSHSVGRGSKTAHPPLPPT</sequence>
<dbReference type="Gene3D" id="1.10.10.10">
    <property type="entry name" value="Winged helix-like DNA-binding domain superfamily/Winged helix DNA-binding domain"/>
    <property type="match status" value="1"/>
</dbReference>
<dbReference type="PANTHER" id="PTHR43132:SF6">
    <property type="entry name" value="HTH-TYPE TRANSCRIPTIONAL REPRESSOR CZRA"/>
    <property type="match status" value="1"/>
</dbReference>
<keyword evidence="2" id="KW-0238">DNA-binding</keyword>
<accession>A0ABQ2UQN8</accession>
<dbReference type="EMBL" id="BMRE01000017">
    <property type="protein sequence ID" value="GGU45046.1"/>
    <property type="molecule type" value="Genomic_DNA"/>
</dbReference>
<gene>
    <name evidence="5" type="ORF">GCM10010178_41990</name>
</gene>
<comment type="caution">
    <text evidence="5">The sequence shown here is derived from an EMBL/GenBank/DDBJ whole genome shotgun (WGS) entry which is preliminary data.</text>
</comment>
<dbReference type="InterPro" id="IPR051011">
    <property type="entry name" value="Metal_resp_trans_reg"/>
</dbReference>
<name>A0ABQ2UQN8_9PSEU</name>
<dbReference type="SMART" id="SM00418">
    <property type="entry name" value="HTH_ARSR"/>
    <property type="match status" value="1"/>
</dbReference>
<dbReference type="PANTHER" id="PTHR43132">
    <property type="entry name" value="ARSENICAL RESISTANCE OPERON REPRESSOR ARSR-RELATED"/>
    <property type="match status" value="1"/>
</dbReference>
<keyword evidence="3" id="KW-0804">Transcription</keyword>
<evidence type="ECO:0000259" key="4">
    <source>
        <dbReference type="PROSITE" id="PS50987"/>
    </source>
</evidence>
<dbReference type="InterPro" id="IPR001845">
    <property type="entry name" value="HTH_ArsR_DNA-bd_dom"/>
</dbReference>
<keyword evidence="6" id="KW-1185">Reference proteome</keyword>
<evidence type="ECO:0000256" key="2">
    <source>
        <dbReference type="ARBA" id="ARBA00023125"/>
    </source>
</evidence>
<dbReference type="PROSITE" id="PS50987">
    <property type="entry name" value="HTH_ARSR_2"/>
    <property type="match status" value="1"/>
</dbReference>
<dbReference type="InterPro" id="IPR011991">
    <property type="entry name" value="ArsR-like_HTH"/>
</dbReference>
<proteinExistence type="predicted"/>
<protein>
    <submittedName>
        <fullName evidence="5">Transcriptional regulator</fullName>
    </submittedName>
</protein>
<evidence type="ECO:0000256" key="1">
    <source>
        <dbReference type="ARBA" id="ARBA00023015"/>
    </source>
</evidence>
<organism evidence="5 6">
    <name type="scientific">Lentzea flava</name>
    <dbReference type="NCBI Taxonomy" id="103732"/>
    <lineage>
        <taxon>Bacteria</taxon>
        <taxon>Bacillati</taxon>
        <taxon>Actinomycetota</taxon>
        <taxon>Actinomycetes</taxon>
        <taxon>Pseudonocardiales</taxon>
        <taxon>Pseudonocardiaceae</taxon>
        <taxon>Lentzea</taxon>
    </lineage>
</organism>
<dbReference type="InterPro" id="IPR045981">
    <property type="entry name" value="DUF5937"/>
</dbReference>
<dbReference type="Proteomes" id="UP000649573">
    <property type="component" value="Unassembled WGS sequence"/>
</dbReference>
<feature type="domain" description="HTH arsR-type" evidence="4">
    <location>
        <begin position="220"/>
        <end position="320"/>
    </location>
</feature>
<dbReference type="CDD" id="cd00090">
    <property type="entry name" value="HTH_ARSR"/>
    <property type="match status" value="1"/>
</dbReference>
<dbReference type="Pfam" id="PF19361">
    <property type="entry name" value="DUF5937"/>
    <property type="match status" value="1"/>
</dbReference>
<evidence type="ECO:0000256" key="3">
    <source>
        <dbReference type="ARBA" id="ARBA00023163"/>
    </source>
</evidence>
<keyword evidence="1" id="KW-0805">Transcription regulation</keyword>
<dbReference type="InterPro" id="IPR036388">
    <property type="entry name" value="WH-like_DNA-bd_sf"/>
</dbReference>
<reference evidence="6" key="1">
    <citation type="journal article" date="2019" name="Int. J. Syst. Evol. Microbiol.">
        <title>The Global Catalogue of Microorganisms (GCM) 10K type strain sequencing project: providing services to taxonomists for standard genome sequencing and annotation.</title>
        <authorList>
            <consortium name="The Broad Institute Genomics Platform"/>
            <consortium name="The Broad Institute Genome Sequencing Center for Infectious Disease"/>
            <person name="Wu L."/>
            <person name="Ma J."/>
        </authorList>
    </citation>
    <scope>NUCLEOTIDE SEQUENCE [LARGE SCALE GENOMIC DNA]</scope>
    <source>
        <strain evidence="6">JCM 3296</strain>
    </source>
</reference>
<dbReference type="SUPFAM" id="SSF46785">
    <property type="entry name" value="Winged helix' DNA-binding domain"/>
    <property type="match status" value="1"/>
</dbReference>
<dbReference type="InterPro" id="IPR036390">
    <property type="entry name" value="WH_DNA-bd_sf"/>
</dbReference>
<evidence type="ECO:0000313" key="6">
    <source>
        <dbReference type="Proteomes" id="UP000649573"/>
    </source>
</evidence>
<evidence type="ECO:0000313" key="5">
    <source>
        <dbReference type="EMBL" id="GGU45046.1"/>
    </source>
</evidence>
<dbReference type="Pfam" id="PF12840">
    <property type="entry name" value="HTH_20"/>
    <property type="match status" value="1"/>
</dbReference>